<protein>
    <submittedName>
        <fullName evidence="1">Uncharacterized protein</fullName>
    </submittedName>
</protein>
<reference evidence="2" key="1">
    <citation type="journal article" date="2020" name="Syst. Appl. Microbiol.">
        <title>Streptomyces alkaliterrae sp. nov., isolated from an alkaline soil, and emended descriptions of Streptomyces alkaliphilus, Streptomyces calidiresistens and Streptomyces durbertensis.</title>
        <authorList>
            <person name="Swiecimska M."/>
            <person name="Golinska P."/>
            <person name="Nouioui I."/>
            <person name="Wypij M."/>
            <person name="Rai M."/>
            <person name="Sangal V."/>
            <person name="Goodfellow M."/>
        </authorList>
    </citation>
    <scope>NUCLEOTIDE SEQUENCE [LARGE SCALE GENOMIC DNA]</scope>
    <source>
        <strain evidence="2">DSM 104538</strain>
    </source>
</reference>
<dbReference type="EMBL" id="WMLF01000129">
    <property type="protein sequence ID" value="MBB1244146.1"/>
    <property type="molecule type" value="Genomic_DNA"/>
</dbReference>
<keyword evidence="2" id="KW-1185">Reference proteome</keyword>
<evidence type="ECO:0000313" key="2">
    <source>
        <dbReference type="Proteomes" id="UP000766698"/>
    </source>
</evidence>
<dbReference type="Proteomes" id="UP000766698">
    <property type="component" value="Unassembled WGS sequence"/>
</dbReference>
<comment type="caution">
    <text evidence="1">The sequence shown here is derived from an EMBL/GenBank/DDBJ whole genome shotgun (WGS) entry which is preliminary data.</text>
</comment>
<evidence type="ECO:0000313" key="1">
    <source>
        <dbReference type="EMBL" id="MBB1244146.1"/>
    </source>
</evidence>
<organism evidence="1 2">
    <name type="scientific">Streptomyces durbertensis</name>
    <dbReference type="NCBI Taxonomy" id="2448886"/>
    <lineage>
        <taxon>Bacteria</taxon>
        <taxon>Bacillati</taxon>
        <taxon>Actinomycetota</taxon>
        <taxon>Actinomycetes</taxon>
        <taxon>Kitasatosporales</taxon>
        <taxon>Streptomycetaceae</taxon>
        <taxon>Streptomyces</taxon>
    </lineage>
</organism>
<accession>A0ABR6EFN6</accession>
<gene>
    <name evidence="1" type="ORF">GL263_11335</name>
</gene>
<sequence length="52" mass="5659">MPRPYNPPVVRGVPLTPTTRRVRSTDVAGFAALAPGRRDFEPLIAVIVAYVP</sequence>
<name>A0ABR6EFN6_9ACTN</name>
<dbReference type="RefSeq" id="WP_182855502.1">
    <property type="nucleotide sequence ID" value="NZ_WMLF01000129.1"/>
</dbReference>
<proteinExistence type="predicted"/>